<organism evidence="1 2">
    <name type="scientific">Diplodia corticola</name>
    <dbReference type="NCBI Taxonomy" id="236234"/>
    <lineage>
        <taxon>Eukaryota</taxon>
        <taxon>Fungi</taxon>
        <taxon>Dikarya</taxon>
        <taxon>Ascomycota</taxon>
        <taxon>Pezizomycotina</taxon>
        <taxon>Dothideomycetes</taxon>
        <taxon>Dothideomycetes incertae sedis</taxon>
        <taxon>Botryosphaeriales</taxon>
        <taxon>Botryosphaeriaceae</taxon>
        <taxon>Diplodia</taxon>
    </lineage>
</organism>
<dbReference type="OrthoDB" id="5243686at2759"/>
<keyword evidence="2" id="KW-1185">Reference proteome</keyword>
<name>A0A1J9QYG5_9PEZI</name>
<dbReference type="AlphaFoldDB" id="A0A1J9QYG5"/>
<dbReference type="STRING" id="236234.A0A1J9QYG5"/>
<gene>
    <name evidence="1" type="ORF">BKCO1_3400066</name>
</gene>
<evidence type="ECO:0000313" key="2">
    <source>
        <dbReference type="Proteomes" id="UP000183809"/>
    </source>
</evidence>
<comment type="caution">
    <text evidence="1">The sequence shown here is derived from an EMBL/GenBank/DDBJ whole genome shotgun (WGS) entry which is preliminary data.</text>
</comment>
<evidence type="ECO:0000313" key="1">
    <source>
        <dbReference type="EMBL" id="OJD33050.1"/>
    </source>
</evidence>
<dbReference type="EMBL" id="MNUE01000034">
    <property type="protein sequence ID" value="OJD33050.1"/>
    <property type="molecule type" value="Genomic_DNA"/>
</dbReference>
<accession>A0A1J9QYG5</accession>
<sequence length="291" mass="32741">MRPALRHPVPTEPWGCLRSGLNGSEAIGIKHIAPRIAQAAIVQVVPASQLTRSKLVSGIMDNSLVSFYVRVVGIEPRRDARPREPVRGVWLPPVGRHSVMVSSQLFCFNGAAVYDMTNSQHPPQGSQVFSTCSVYHYSSTFWALNYDVTQHAVDQGEHSDWNHIGFDYGDGRMNWVGIGGQHRRLDRQCDQPWVHSLFPENHQPYEFSVDRRYGGLSGELPVIIAFIAFSIRPEWLIHALSSCMRRGQWSGHEQRHGRIDGRGVVVTVYTAPGMSTRAQLREFEASRIFPT</sequence>
<dbReference type="Proteomes" id="UP000183809">
    <property type="component" value="Unassembled WGS sequence"/>
</dbReference>
<dbReference type="RefSeq" id="XP_020129310.1">
    <property type="nucleotide sequence ID" value="XM_020274686.1"/>
</dbReference>
<dbReference type="GeneID" id="31014947"/>
<reference evidence="1 2" key="1">
    <citation type="submission" date="2016-10" db="EMBL/GenBank/DDBJ databases">
        <title>Proteomics and genomics reveal pathogen-plant mechanisms compatible with a hemibiotrophic lifestyle of Diplodia corticola.</title>
        <authorList>
            <person name="Fernandes I."/>
            <person name="De Jonge R."/>
            <person name="Van De Peer Y."/>
            <person name="Devreese B."/>
            <person name="Alves A."/>
            <person name="Esteves A.C."/>
        </authorList>
    </citation>
    <scope>NUCLEOTIDE SEQUENCE [LARGE SCALE GENOMIC DNA]</scope>
    <source>
        <strain evidence="1 2">CBS 112549</strain>
    </source>
</reference>
<protein>
    <submittedName>
        <fullName evidence="1">Uncharacterized protein</fullName>
    </submittedName>
</protein>
<proteinExistence type="predicted"/>